<accession>A0A1J5RCQ6</accession>
<dbReference type="Gene3D" id="3.40.50.410">
    <property type="entry name" value="von Willebrand factor, type A domain"/>
    <property type="match status" value="1"/>
</dbReference>
<keyword evidence="4" id="KW-0472">Membrane</keyword>
<dbReference type="InterPro" id="IPR002035">
    <property type="entry name" value="VWF_A"/>
</dbReference>
<reference evidence="6" key="1">
    <citation type="submission" date="2016-10" db="EMBL/GenBank/DDBJ databases">
        <title>Sequence of Gallionella enrichment culture.</title>
        <authorList>
            <person name="Poehlein A."/>
            <person name="Muehling M."/>
            <person name="Daniel R."/>
        </authorList>
    </citation>
    <scope>NUCLEOTIDE SEQUENCE</scope>
</reference>
<dbReference type="InterPro" id="IPR050768">
    <property type="entry name" value="UPF0353/GerABKA_families"/>
</dbReference>
<evidence type="ECO:0000259" key="5">
    <source>
        <dbReference type="PROSITE" id="PS50234"/>
    </source>
</evidence>
<protein>
    <submittedName>
        <fullName evidence="6">von Willebrand factor type A domain protein</fullName>
    </submittedName>
</protein>
<dbReference type="PANTHER" id="PTHR22550">
    <property type="entry name" value="SPORE GERMINATION PROTEIN"/>
    <property type="match status" value="1"/>
</dbReference>
<evidence type="ECO:0000256" key="1">
    <source>
        <dbReference type="ARBA" id="ARBA00022475"/>
    </source>
</evidence>
<dbReference type="InterPro" id="IPR036465">
    <property type="entry name" value="vWFA_dom_sf"/>
</dbReference>
<dbReference type="CDD" id="cd00198">
    <property type="entry name" value="vWFA"/>
    <property type="match status" value="1"/>
</dbReference>
<name>A0A1J5RCQ6_9ZZZZ</name>
<proteinExistence type="predicted"/>
<dbReference type="AlphaFoldDB" id="A0A1J5RCQ6"/>
<dbReference type="Pfam" id="PF13519">
    <property type="entry name" value="VWA_2"/>
    <property type="match status" value="1"/>
</dbReference>
<keyword evidence="2" id="KW-0812">Transmembrane</keyword>
<dbReference type="PANTHER" id="PTHR22550:SF5">
    <property type="entry name" value="LEUCINE ZIPPER PROTEIN 4"/>
    <property type="match status" value="1"/>
</dbReference>
<dbReference type="SUPFAM" id="SSF53300">
    <property type="entry name" value="vWA-like"/>
    <property type="match status" value="1"/>
</dbReference>
<feature type="domain" description="VWFA" evidence="5">
    <location>
        <begin position="81"/>
        <end position="279"/>
    </location>
</feature>
<organism evidence="6">
    <name type="scientific">mine drainage metagenome</name>
    <dbReference type="NCBI Taxonomy" id="410659"/>
    <lineage>
        <taxon>unclassified sequences</taxon>
        <taxon>metagenomes</taxon>
        <taxon>ecological metagenomes</taxon>
    </lineage>
</organism>
<sequence>MTLLHPWALLLLPLTLIPFWLKSHQGQMYSWLEIMPADRLSDIANLAVKTVTALLLASIVLALASPQGPDRRIQKVGKGAQTVFVIDRSVSMEDPFAGNSASGRAAEVKSAAARRLITQFIHSRPDDMMGVVAFTNSALYGVKITSNRDAIYSAINAATSSGINQTNIGAGITEAISLFDHIQSSGSRAIILLSDGAGKISPRVKQKIAEQLALKKLNLYWIVLREPDDISIFTKGQTYPVDNMPPSIELDQYFHSLRIKYKAYEADNPTALQSALQDIDSRERNIIQYAVSVPGHDYTRDLIVLALALSVIILIVKNLRVHSWETA</sequence>
<dbReference type="SMART" id="SM00327">
    <property type="entry name" value="VWA"/>
    <property type="match status" value="1"/>
</dbReference>
<dbReference type="PROSITE" id="PS50234">
    <property type="entry name" value="VWFA"/>
    <property type="match status" value="1"/>
</dbReference>
<evidence type="ECO:0000256" key="4">
    <source>
        <dbReference type="ARBA" id="ARBA00023136"/>
    </source>
</evidence>
<evidence type="ECO:0000256" key="2">
    <source>
        <dbReference type="ARBA" id="ARBA00022692"/>
    </source>
</evidence>
<evidence type="ECO:0000313" key="6">
    <source>
        <dbReference type="EMBL" id="OIQ87443.1"/>
    </source>
</evidence>
<keyword evidence="3" id="KW-1133">Transmembrane helix</keyword>
<comment type="caution">
    <text evidence="6">The sequence shown here is derived from an EMBL/GenBank/DDBJ whole genome shotgun (WGS) entry which is preliminary data.</text>
</comment>
<evidence type="ECO:0000256" key="3">
    <source>
        <dbReference type="ARBA" id="ARBA00022989"/>
    </source>
</evidence>
<gene>
    <name evidence="6" type="ORF">GALL_306940</name>
</gene>
<keyword evidence="1" id="KW-1003">Cell membrane</keyword>
<dbReference type="EMBL" id="MLJW01000422">
    <property type="protein sequence ID" value="OIQ87443.1"/>
    <property type="molecule type" value="Genomic_DNA"/>
</dbReference>